<keyword evidence="8" id="KW-0805">Transcription regulation</keyword>
<keyword evidence="10" id="KW-0804">Transcription</keyword>
<evidence type="ECO:0000256" key="1">
    <source>
        <dbReference type="ARBA" id="ARBA00001962"/>
    </source>
</evidence>
<dbReference type="CDD" id="cd00680">
    <property type="entry name" value="RHO_alpha_C"/>
    <property type="match status" value="1"/>
</dbReference>
<dbReference type="PRINTS" id="PR00455">
    <property type="entry name" value="HTHTETR"/>
</dbReference>
<dbReference type="InterPro" id="IPR023772">
    <property type="entry name" value="DNA-bd_HTH_TetR-type_CS"/>
</dbReference>
<dbReference type="Proteomes" id="UP001262410">
    <property type="component" value="Unassembled WGS sequence"/>
</dbReference>
<evidence type="ECO:0000313" key="14">
    <source>
        <dbReference type="EMBL" id="MDR6289407.1"/>
    </source>
</evidence>
<dbReference type="Pfam" id="PF00440">
    <property type="entry name" value="TetR_N"/>
    <property type="match status" value="1"/>
</dbReference>
<keyword evidence="9 11" id="KW-0238">DNA-binding</keyword>
<feature type="DNA-binding region" description="H-T-H motif" evidence="11">
    <location>
        <begin position="39"/>
        <end position="58"/>
    </location>
</feature>
<dbReference type="SUPFAM" id="SSF46689">
    <property type="entry name" value="Homeodomain-like"/>
    <property type="match status" value="1"/>
</dbReference>
<evidence type="ECO:0000256" key="3">
    <source>
        <dbReference type="ARBA" id="ARBA00022714"/>
    </source>
</evidence>
<keyword evidence="2" id="KW-0678">Repressor</keyword>
<reference evidence="14 15" key="1">
    <citation type="submission" date="2023-07" db="EMBL/GenBank/DDBJ databases">
        <title>Sorghum-associated microbial communities from plants grown in Nebraska, USA.</title>
        <authorList>
            <person name="Schachtman D."/>
        </authorList>
    </citation>
    <scope>NUCLEOTIDE SEQUENCE [LARGE SCALE GENOMIC DNA]</scope>
    <source>
        <strain evidence="14 15">584</strain>
    </source>
</reference>
<sequence length="591" mass="65791">MDDVLESRVRARLPQDARREQLIEAAITAIAEHGLSNITLSKVASLAGLTAGMVNFHFKSKQELLQATLSRMAETYRTLCESAVATAGRAPEAALMALIRASFDPEVASLERLAVWYAFWGESRARDDYMAIVGTSDRAFYDAVHALMAELAERTGARIELRAAALGLCGLVDALSQEALVQHEAFDWDDAADTCRRYLANLFPAEFAAPARLRLVAEEDAPASSALPATLPGWTYADPDFHAAEIERIHRPAWHLVAHVSELPNPGDYVTFEALGERAFVIRGENGGIRAFHNVCRHRAHAVLEGRDGHCSGLIRCPYHAWCYAWDGRLRAVAAAKTFPEIETSGLGLVPLDSEVFAGFVFLRFRGGGPSVAERYAPYAAELAAHRIEEMVPIADYWIGGIDADWKNVWDNYLEDYHFPTGHPGLFGLMSGAYDREPDDETRTIRLSHALRRDPDGGWSTRAYARALPDVPHLPEALQRRWTYLFLYPAVSLELYPDMLDYFHILPAGPGRSILRWRAYARPDDRRAMQVTRRLNLRVNNRVHDEDAALIRSVQQGLAGSAYGAGVLGEKEINLRAFQGWIRQDMPGMAL</sequence>
<accession>A0ABU1JM46</accession>
<evidence type="ECO:0000256" key="8">
    <source>
        <dbReference type="ARBA" id="ARBA00023015"/>
    </source>
</evidence>
<dbReference type="InterPro" id="IPR009057">
    <property type="entry name" value="Homeodomain-like_sf"/>
</dbReference>
<dbReference type="Pfam" id="PF00848">
    <property type="entry name" value="Ring_hydroxyl_A"/>
    <property type="match status" value="1"/>
</dbReference>
<dbReference type="Pfam" id="PF13977">
    <property type="entry name" value="TetR_C_6"/>
    <property type="match status" value="1"/>
</dbReference>
<dbReference type="PROSITE" id="PS51296">
    <property type="entry name" value="RIESKE"/>
    <property type="match status" value="1"/>
</dbReference>
<dbReference type="PROSITE" id="PS50977">
    <property type="entry name" value="HTH_TETR_2"/>
    <property type="match status" value="1"/>
</dbReference>
<evidence type="ECO:0000256" key="9">
    <source>
        <dbReference type="ARBA" id="ARBA00023125"/>
    </source>
</evidence>
<feature type="domain" description="HTH tetR-type" evidence="12">
    <location>
        <begin position="16"/>
        <end position="76"/>
    </location>
</feature>
<dbReference type="PROSITE" id="PS01081">
    <property type="entry name" value="HTH_TETR_1"/>
    <property type="match status" value="1"/>
</dbReference>
<evidence type="ECO:0000256" key="4">
    <source>
        <dbReference type="ARBA" id="ARBA00022723"/>
    </source>
</evidence>
<dbReference type="Gene3D" id="3.90.380.10">
    <property type="entry name" value="Naphthalene 1,2-dioxygenase Alpha Subunit, Chain A, domain 1"/>
    <property type="match status" value="1"/>
</dbReference>
<keyword evidence="5" id="KW-0560">Oxidoreductase</keyword>
<dbReference type="EMBL" id="JAVDPW010000003">
    <property type="protein sequence ID" value="MDR6289407.1"/>
    <property type="molecule type" value="Genomic_DNA"/>
</dbReference>
<dbReference type="Pfam" id="PF00355">
    <property type="entry name" value="Rieske"/>
    <property type="match status" value="1"/>
</dbReference>
<dbReference type="PANTHER" id="PTHR43756">
    <property type="entry name" value="CHOLINE MONOOXYGENASE, CHLOROPLASTIC"/>
    <property type="match status" value="1"/>
</dbReference>
<gene>
    <name evidence="14" type="ORF">E9232_001922</name>
</gene>
<keyword evidence="7" id="KW-0411">Iron-sulfur</keyword>
<name>A0ABU1JM46_9PROT</name>
<evidence type="ECO:0000256" key="6">
    <source>
        <dbReference type="ARBA" id="ARBA00023004"/>
    </source>
</evidence>
<dbReference type="InterPro" id="IPR036271">
    <property type="entry name" value="Tet_transcr_reg_TetR-rel_C_sf"/>
</dbReference>
<evidence type="ECO:0000259" key="12">
    <source>
        <dbReference type="PROSITE" id="PS50977"/>
    </source>
</evidence>
<dbReference type="Gene3D" id="1.10.357.10">
    <property type="entry name" value="Tetracycline Repressor, domain 2"/>
    <property type="match status" value="1"/>
</dbReference>
<evidence type="ECO:0000256" key="5">
    <source>
        <dbReference type="ARBA" id="ARBA00023002"/>
    </source>
</evidence>
<evidence type="ECO:0000256" key="10">
    <source>
        <dbReference type="ARBA" id="ARBA00023163"/>
    </source>
</evidence>
<dbReference type="InterPro" id="IPR017941">
    <property type="entry name" value="Rieske_2Fe-2S"/>
</dbReference>
<evidence type="ECO:0000313" key="15">
    <source>
        <dbReference type="Proteomes" id="UP001262410"/>
    </source>
</evidence>
<dbReference type="RefSeq" id="WP_309793698.1">
    <property type="nucleotide sequence ID" value="NZ_JAVDPW010000003.1"/>
</dbReference>
<evidence type="ECO:0000256" key="11">
    <source>
        <dbReference type="PROSITE-ProRule" id="PRU00335"/>
    </source>
</evidence>
<dbReference type="SUPFAM" id="SSF55961">
    <property type="entry name" value="Bet v1-like"/>
    <property type="match status" value="1"/>
</dbReference>
<dbReference type="InterPro" id="IPR001647">
    <property type="entry name" value="HTH_TetR"/>
</dbReference>
<evidence type="ECO:0000256" key="7">
    <source>
        <dbReference type="ARBA" id="ARBA00023014"/>
    </source>
</evidence>
<keyword evidence="4" id="KW-0479">Metal-binding</keyword>
<feature type="domain" description="Rieske" evidence="13">
    <location>
        <begin position="254"/>
        <end position="350"/>
    </location>
</feature>
<dbReference type="InterPro" id="IPR036922">
    <property type="entry name" value="Rieske_2Fe-2S_sf"/>
</dbReference>
<dbReference type="InterPro" id="IPR015879">
    <property type="entry name" value="Ring_hydroxy_dOase_asu_C_dom"/>
</dbReference>
<keyword evidence="3" id="KW-0001">2Fe-2S</keyword>
<dbReference type="CDD" id="cd03469">
    <property type="entry name" value="Rieske_RO_Alpha_N"/>
    <property type="match status" value="1"/>
</dbReference>
<dbReference type="Gene3D" id="2.102.10.10">
    <property type="entry name" value="Rieske [2Fe-2S] iron-sulphur domain"/>
    <property type="match status" value="1"/>
</dbReference>
<dbReference type="InterPro" id="IPR039538">
    <property type="entry name" value="BetI_C"/>
</dbReference>
<keyword evidence="6" id="KW-0408">Iron</keyword>
<dbReference type="PANTHER" id="PTHR43756:SF5">
    <property type="entry name" value="CHOLINE MONOOXYGENASE, CHLOROPLASTIC"/>
    <property type="match status" value="1"/>
</dbReference>
<dbReference type="InterPro" id="IPR001663">
    <property type="entry name" value="Rng_hydr_dOase-A"/>
</dbReference>
<evidence type="ECO:0000259" key="13">
    <source>
        <dbReference type="PROSITE" id="PS51296"/>
    </source>
</evidence>
<dbReference type="PRINTS" id="PR00090">
    <property type="entry name" value="RNGDIOXGNASE"/>
</dbReference>
<protein>
    <submittedName>
        <fullName evidence="14">Phenylpropionate dioxygenase-like ring-hydroxylating dioxygenase large terminal subunit/AcrR family transcriptional regulator</fullName>
    </submittedName>
</protein>
<comment type="cofactor">
    <cofactor evidence="1">
        <name>Fe cation</name>
        <dbReference type="ChEBI" id="CHEBI:24875"/>
    </cofactor>
</comment>
<evidence type="ECO:0000256" key="2">
    <source>
        <dbReference type="ARBA" id="ARBA00022491"/>
    </source>
</evidence>
<keyword evidence="15" id="KW-1185">Reference proteome</keyword>
<comment type="caution">
    <text evidence="14">The sequence shown here is derived from an EMBL/GenBank/DDBJ whole genome shotgun (WGS) entry which is preliminary data.</text>
</comment>
<organism evidence="14 15">
    <name type="scientific">Inquilinus ginsengisoli</name>
    <dbReference type="NCBI Taxonomy" id="363840"/>
    <lineage>
        <taxon>Bacteria</taxon>
        <taxon>Pseudomonadati</taxon>
        <taxon>Pseudomonadota</taxon>
        <taxon>Alphaproteobacteria</taxon>
        <taxon>Rhodospirillales</taxon>
        <taxon>Rhodospirillaceae</taxon>
        <taxon>Inquilinus</taxon>
    </lineage>
</organism>
<dbReference type="SUPFAM" id="SSF48498">
    <property type="entry name" value="Tetracyclin repressor-like, C-terminal domain"/>
    <property type="match status" value="1"/>
</dbReference>
<dbReference type="SUPFAM" id="SSF50022">
    <property type="entry name" value="ISP domain"/>
    <property type="match status" value="1"/>
</dbReference>
<proteinExistence type="predicted"/>